<proteinExistence type="predicted"/>
<feature type="transmembrane region" description="Helical" evidence="1">
    <location>
        <begin position="49"/>
        <end position="70"/>
    </location>
</feature>
<evidence type="ECO:0000313" key="2">
    <source>
        <dbReference type="EMBL" id="WAL61203.1"/>
    </source>
</evidence>
<keyword evidence="1" id="KW-0472">Membrane</keyword>
<dbReference type="Proteomes" id="UP001163152">
    <property type="component" value="Chromosome"/>
</dbReference>
<keyword evidence="1" id="KW-1133">Transmembrane helix</keyword>
<dbReference type="RefSeq" id="WP_268611160.1">
    <property type="nucleotide sequence ID" value="NZ_CP113797.1"/>
</dbReference>
<sequence length="103" mass="11750">MTQQHEQSFRLVNQSLGQQPTLGPLPANLLAPSGIILVLAYFLTQILLHLGFAVFMVVSAWGISSWWIVVGEKTWKFTNKFVAVPDWKRGHVRYTRCLNHDDN</sequence>
<protein>
    <submittedName>
        <fullName evidence="2">Uncharacterized protein</fullName>
    </submittedName>
</protein>
<dbReference type="AlphaFoldDB" id="A0A9E9C980"/>
<feature type="transmembrane region" description="Helical" evidence="1">
    <location>
        <begin position="21"/>
        <end position="43"/>
    </location>
</feature>
<evidence type="ECO:0000313" key="3">
    <source>
        <dbReference type="Proteomes" id="UP001163152"/>
    </source>
</evidence>
<evidence type="ECO:0000256" key="1">
    <source>
        <dbReference type="SAM" id="Phobius"/>
    </source>
</evidence>
<name>A0A9E9C980_9CYAN</name>
<accession>A0A9E9C980</accession>
<dbReference type="KEGG" id="tsin:OXH18_04170"/>
<keyword evidence="1" id="KW-0812">Transmembrane</keyword>
<keyword evidence="3" id="KW-1185">Reference proteome</keyword>
<gene>
    <name evidence="2" type="ORF">OXH18_04170</name>
</gene>
<dbReference type="EMBL" id="CP113797">
    <property type="protein sequence ID" value="WAL61203.1"/>
    <property type="molecule type" value="Genomic_DNA"/>
</dbReference>
<reference evidence="2" key="1">
    <citation type="submission" date="2022-12" db="EMBL/GenBank/DDBJ databases">
        <title>Polyphasic identification of a Novel Hot-Spring Cyanobacterium Ocullathermofonsia sinensis gen nov. sp. nov. and Genomic Insights on its Adaptations to the Thermal Habitat.</title>
        <authorList>
            <person name="Daroch M."/>
            <person name="Tang J."/>
            <person name="Jiang Y."/>
        </authorList>
    </citation>
    <scope>NUCLEOTIDE SEQUENCE</scope>
    <source>
        <strain evidence="2">PKUAC-SCTA174</strain>
    </source>
</reference>
<organism evidence="2 3">
    <name type="scientific">Thermocoleostomius sinensis A174</name>
    <dbReference type="NCBI Taxonomy" id="2016057"/>
    <lineage>
        <taxon>Bacteria</taxon>
        <taxon>Bacillati</taxon>
        <taxon>Cyanobacteriota</taxon>
        <taxon>Cyanophyceae</taxon>
        <taxon>Oculatellales</taxon>
        <taxon>Oculatellaceae</taxon>
        <taxon>Thermocoleostomius</taxon>
    </lineage>
</organism>